<name>A0AAV0RS96_9ROSI</name>
<evidence type="ECO:0000313" key="1">
    <source>
        <dbReference type="EMBL" id="CAI0560300.1"/>
    </source>
</evidence>
<accession>A0AAV0RS96</accession>
<evidence type="ECO:0000313" key="2">
    <source>
        <dbReference type="Proteomes" id="UP001154282"/>
    </source>
</evidence>
<sequence>MTASSELLLRTWEGVRLPVQS</sequence>
<proteinExistence type="predicted"/>
<organism evidence="1 2">
    <name type="scientific">Linum tenue</name>
    <dbReference type="NCBI Taxonomy" id="586396"/>
    <lineage>
        <taxon>Eukaryota</taxon>
        <taxon>Viridiplantae</taxon>
        <taxon>Streptophyta</taxon>
        <taxon>Embryophyta</taxon>
        <taxon>Tracheophyta</taxon>
        <taxon>Spermatophyta</taxon>
        <taxon>Magnoliopsida</taxon>
        <taxon>eudicotyledons</taxon>
        <taxon>Gunneridae</taxon>
        <taxon>Pentapetalae</taxon>
        <taxon>rosids</taxon>
        <taxon>fabids</taxon>
        <taxon>Malpighiales</taxon>
        <taxon>Linaceae</taxon>
        <taxon>Linum</taxon>
    </lineage>
</organism>
<dbReference type="EMBL" id="CAMGYJ010000011">
    <property type="protein sequence ID" value="CAI0560300.1"/>
    <property type="molecule type" value="Genomic_DNA"/>
</dbReference>
<reference evidence="1" key="1">
    <citation type="submission" date="2022-08" db="EMBL/GenBank/DDBJ databases">
        <authorList>
            <person name="Gutierrez-Valencia J."/>
        </authorList>
    </citation>
    <scope>NUCLEOTIDE SEQUENCE</scope>
</reference>
<dbReference type="Proteomes" id="UP001154282">
    <property type="component" value="Unassembled WGS sequence"/>
</dbReference>
<protein>
    <submittedName>
        <fullName evidence="1">Uncharacterized protein</fullName>
    </submittedName>
</protein>
<dbReference type="AlphaFoldDB" id="A0AAV0RS96"/>
<gene>
    <name evidence="1" type="ORF">LITE_LOCUS49631</name>
</gene>
<comment type="caution">
    <text evidence="1">The sequence shown here is derived from an EMBL/GenBank/DDBJ whole genome shotgun (WGS) entry which is preliminary data.</text>
</comment>
<keyword evidence="2" id="KW-1185">Reference proteome</keyword>